<dbReference type="AlphaFoldDB" id="A0A2P2JA99"/>
<dbReference type="EMBL" id="GGEC01009933">
    <property type="protein sequence ID" value="MBW90416.1"/>
    <property type="molecule type" value="Transcribed_RNA"/>
</dbReference>
<sequence length="111" mass="13284">MISHLNFNKLTFDKRQYKTRLSSTNIPKKHLIGRTERNRTEAEASHHRNGRLKGLQAICLSRRRRRRKIVEWQDAIPILRSLLNHNRGAIFFQDKRKYPNTKYETSLQCLV</sequence>
<reference evidence="1" key="1">
    <citation type="submission" date="2018-02" db="EMBL/GenBank/DDBJ databases">
        <title>Rhizophora mucronata_Transcriptome.</title>
        <authorList>
            <person name="Meera S.P."/>
            <person name="Sreeshan A."/>
            <person name="Augustine A."/>
        </authorList>
    </citation>
    <scope>NUCLEOTIDE SEQUENCE</scope>
    <source>
        <tissue evidence="1">Leaf</tissue>
    </source>
</reference>
<name>A0A2P2JA99_RHIMU</name>
<protein>
    <submittedName>
        <fullName evidence="1">Ras-related protein RHN1 isoform X1</fullName>
    </submittedName>
</protein>
<accession>A0A2P2JA99</accession>
<evidence type="ECO:0000313" key="1">
    <source>
        <dbReference type="EMBL" id="MBW90416.1"/>
    </source>
</evidence>
<proteinExistence type="predicted"/>
<organism evidence="1">
    <name type="scientific">Rhizophora mucronata</name>
    <name type="common">Asiatic mangrove</name>
    <dbReference type="NCBI Taxonomy" id="61149"/>
    <lineage>
        <taxon>Eukaryota</taxon>
        <taxon>Viridiplantae</taxon>
        <taxon>Streptophyta</taxon>
        <taxon>Embryophyta</taxon>
        <taxon>Tracheophyta</taxon>
        <taxon>Spermatophyta</taxon>
        <taxon>Magnoliopsida</taxon>
        <taxon>eudicotyledons</taxon>
        <taxon>Gunneridae</taxon>
        <taxon>Pentapetalae</taxon>
        <taxon>rosids</taxon>
        <taxon>fabids</taxon>
        <taxon>Malpighiales</taxon>
        <taxon>Rhizophoraceae</taxon>
        <taxon>Rhizophora</taxon>
    </lineage>
</organism>